<dbReference type="RefSeq" id="WP_166225093.1">
    <property type="nucleotide sequence ID" value="NZ_CP049989.1"/>
</dbReference>
<keyword evidence="1" id="KW-1133">Transmembrane helix</keyword>
<organism evidence="2 3">
    <name type="scientific">Hydrogenophaga crocea</name>
    <dbReference type="NCBI Taxonomy" id="2716225"/>
    <lineage>
        <taxon>Bacteria</taxon>
        <taxon>Pseudomonadati</taxon>
        <taxon>Pseudomonadota</taxon>
        <taxon>Betaproteobacteria</taxon>
        <taxon>Burkholderiales</taxon>
        <taxon>Comamonadaceae</taxon>
        <taxon>Hydrogenophaga</taxon>
    </lineage>
</organism>
<reference evidence="2 3" key="1">
    <citation type="submission" date="2020-03" db="EMBL/GenBank/DDBJ databases">
        <title>Hydrogenophaga sp. nov. isolated from cyanobacterial mat.</title>
        <authorList>
            <person name="Thorat V."/>
            <person name="Kirdat K."/>
            <person name="Tiwarekar B."/>
            <person name="Costa E.D."/>
            <person name="Yadav A."/>
        </authorList>
    </citation>
    <scope>NUCLEOTIDE SEQUENCE [LARGE SCALE GENOMIC DNA]</scope>
    <source>
        <strain evidence="2 3">BA0156</strain>
    </source>
</reference>
<dbReference type="SUPFAM" id="SSF54523">
    <property type="entry name" value="Pili subunits"/>
    <property type="match status" value="1"/>
</dbReference>
<evidence type="ECO:0000313" key="3">
    <source>
        <dbReference type="Proteomes" id="UP000503162"/>
    </source>
</evidence>
<dbReference type="GO" id="GO:0043683">
    <property type="term" value="P:type IV pilus assembly"/>
    <property type="evidence" value="ECO:0007669"/>
    <property type="project" value="InterPro"/>
</dbReference>
<dbReference type="InterPro" id="IPR031982">
    <property type="entry name" value="PilE-like"/>
</dbReference>
<dbReference type="Pfam" id="PF16732">
    <property type="entry name" value="ComP_DUS"/>
    <property type="match status" value="1"/>
</dbReference>
<evidence type="ECO:0000256" key="1">
    <source>
        <dbReference type="SAM" id="Phobius"/>
    </source>
</evidence>
<dbReference type="Pfam" id="PF07963">
    <property type="entry name" value="N_methyl"/>
    <property type="match status" value="1"/>
</dbReference>
<protein>
    <submittedName>
        <fullName evidence="2">Prepilin-type N-terminal cleavage/methylation domain-containing protein</fullName>
    </submittedName>
</protein>
<dbReference type="InterPro" id="IPR012902">
    <property type="entry name" value="N_methyl_site"/>
</dbReference>
<dbReference type="EMBL" id="CP049989">
    <property type="protein sequence ID" value="QIM51423.1"/>
    <property type="molecule type" value="Genomic_DNA"/>
</dbReference>
<name>A0A6G8IE58_9BURK</name>
<dbReference type="Gene3D" id="3.30.700.10">
    <property type="entry name" value="Glycoprotein, Type 4 Pilin"/>
    <property type="match status" value="1"/>
</dbReference>
<dbReference type="Proteomes" id="UP000503162">
    <property type="component" value="Chromosome"/>
</dbReference>
<feature type="transmembrane region" description="Helical" evidence="1">
    <location>
        <begin position="12"/>
        <end position="34"/>
    </location>
</feature>
<proteinExistence type="predicted"/>
<keyword evidence="3" id="KW-1185">Reference proteome</keyword>
<dbReference type="InterPro" id="IPR045584">
    <property type="entry name" value="Pilin-like"/>
</dbReference>
<accession>A0A6G8IE58</accession>
<gene>
    <name evidence="2" type="ORF">G9Q37_04370</name>
</gene>
<keyword evidence="1" id="KW-0472">Membrane</keyword>
<evidence type="ECO:0000313" key="2">
    <source>
        <dbReference type="EMBL" id="QIM51423.1"/>
    </source>
</evidence>
<keyword evidence="1" id="KW-0812">Transmembrane</keyword>
<dbReference type="KEGG" id="hcz:G9Q37_04370"/>
<dbReference type="NCBIfam" id="TIGR02532">
    <property type="entry name" value="IV_pilin_GFxxxE"/>
    <property type="match status" value="1"/>
</dbReference>
<dbReference type="AlphaFoldDB" id="A0A6G8IE58"/>
<sequence length="154" mass="16641">MSRPRAPGRRHRGFTLLELMITCAIIAILATIAYPSYAEHVRASRRADAQRALEEASQFLRRRYSSMDTHAGASLPASLQQTPREGEAAYRIVLVENNAVVATLTAAQAYTLRALRTGGMADDRCGDLELTHTGARRLLNAAAGTSLPACFKGG</sequence>